<reference evidence="9 10" key="1">
    <citation type="submission" date="2022-10" db="EMBL/GenBank/DDBJ databases">
        <title>The complete genomes of actinobacterial strains from the NBC collection.</title>
        <authorList>
            <person name="Joergensen T.S."/>
            <person name="Alvarez Arevalo M."/>
            <person name="Sterndorff E.B."/>
            <person name="Faurdal D."/>
            <person name="Vuksanovic O."/>
            <person name="Mourched A.-S."/>
            <person name="Charusanti P."/>
            <person name="Shaw S."/>
            <person name="Blin K."/>
            <person name="Weber T."/>
        </authorList>
    </citation>
    <scope>NUCLEOTIDE SEQUENCE [LARGE SCALE GENOMIC DNA]</scope>
    <source>
        <strain evidence="9 10">NBC_01413</strain>
    </source>
</reference>
<dbReference type="Gene3D" id="2.30.130.10">
    <property type="entry name" value="PUA domain"/>
    <property type="match status" value="1"/>
</dbReference>
<name>A0ABZ1N612_9NOCA</name>
<comment type="catalytic activity">
    <reaction evidence="1 5">
        <text>uridine(55) in tRNA = pseudouridine(55) in tRNA</text>
        <dbReference type="Rhea" id="RHEA:42532"/>
        <dbReference type="Rhea" id="RHEA-COMP:10101"/>
        <dbReference type="Rhea" id="RHEA-COMP:10102"/>
        <dbReference type="ChEBI" id="CHEBI:65314"/>
        <dbReference type="ChEBI" id="CHEBI:65315"/>
        <dbReference type="EC" id="5.4.99.25"/>
    </reaction>
</comment>
<dbReference type="InterPro" id="IPR014780">
    <property type="entry name" value="tRNA_psdUridine_synth_TruB"/>
</dbReference>
<dbReference type="Gene3D" id="3.30.2350.10">
    <property type="entry name" value="Pseudouridine synthase"/>
    <property type="match status" value="1"/>
</dbReference>
<dbReference type="InterPro" id="IPR002501">
    <property type="entry name" value="PsdUridine_synth_N"/>
</dbReference>
<evidence type="ECO:0000313" key="9">
    <source>
        <dbReference type="EMBL" id="WTY35340.1"/>
    </source>
</evidence>
<dbReference type="SUPFAM" id="SSF88697">
    <property type="entry name" value="PUA domain-like"/>
    <property type="match status" value="1"/>
</dbReference>
<dbReference type="NCBIfam" id="TIGR00431">
    <property type="entry name" value="TruB"/>
    <property type="match status" value="1"/>
</dbReference>
<comment type="function">
    <text evidence="5">Responsible for synthesis of pseudouridine from uracil-55 in the psi GC loop of transfer RNAs.</text>
</comment>
<protein>
    <recommendedName>
        <fullName evidence="5">tRNA pseudouridine synthase B</fullName>
        <ecNumber evidence="5">5.4.99.25</ecNumber>
    </recommendedName>
    <alternativeName>
        <fullName evidence="5">tRNA pseudouridine(55) synthase</fullName>
        <shortName evidence="5">Psi55 synthase</shortName>
    </alternativeName>
    <alternativeName>
        <fullName evidence="5">tRNA pseudouridylate synthase</fullName>
    </alternativeName>
    <alternativeName>
        <fullName evidence="5">tRNA-uridine isomerase</fullName>
    </alternativeName>
</protein>
<dbReference type="PANTHER" id="PTHR13767:SF2">
    <property type="entry name" value="PSEUDOURIDYLATE SYNTHASE TRUB1"/>
    <property type="match status" value="1"/>
</dbReference>
<accession>A0ABZ1N612</accession>
<dbReference type="InterPro" id="IPR015947">
    <property type="entry name" value="PUA-like_sf"/>
</dbReference>
<evidence type="ECO:0000256" key="5">
    <source>
        <dbReference type="HAMAP-Rule" id="MF_01080"/>
    </source>
</evidence>
<feature type="domain" description="tRNA pseudouridine synthase II TruB subfamily 2 C-terminal" evidence="7">
    <location>
        <begin position="249"/>
        <end position="304"/>
    </location>
</feature>
<dbReference type="Pfam" id="PF09142">
    <property type="entry name" value="TruB_C"/>
    <property type="match status" value="1"/>
</dbReference>
<keyword evidence="3 5" id="KW-0819">tRNA processing</keyword>
<proteinExistence type="inferred from homology"/>
<dbReference type="RefSeq" id="WP_405147646.1">
    <property type="nucleotide sequence ID" value="NZ_CP109527.1"/>
</dbReference>
<dbReference type="InterPro" id="IPR020103">
    <property type="entry name" value="PsdUridine_synth_cat_dom_sf"/>
</dbReference>
<dbReference type="InterPro" id="IPR032819">
    <property type="entry name" value="TruB_C"/>
</dbReference>
<evidence type="ECO:0000259" key="6">
    <source>
        <dbReference type="Pfam" id="PF01509"/>
    </source>
</evidence>
<dbReference type="InterPro" id="IPR036974">
    <property type="entry name" value="PUA_sf"/>
</dbReference>
<evidence type="ECO:0000256" key="4">
    <source>
        <dbReference type="ARBA" id="ARBA00023235"/>
    </source>
</evidence>
<dbReference type="Pfam" id="PF01509">
    <property type="entry name" value="TruB_N"/>
    <property type="match status" value="1"/>
</dbReference>
<dbReference type="SUPFAM" id="SSF55120">
    <property type="entry name" value="Pseudouridine synthase"/>
    <property type="match status" value="1"/>
</dbReference>
<keyword evidence="4 5" id="KW-0413">Isomerase</keyword>
<dbReference type="GO" id="GO:0160148">
    <property type="term" value="F:tRNA pseudouridine(55) synthase activity"/>
    <property type="evidence" value="ECO:0007669"/>
    <property type="project" value="UniProtKB-EC"/>
</dbReference>
<evidence type="ECO:0000313" key="10">
    <source>
        <dbReference type="Proteomes" id="UP001621418"/>
    </source>
</evidence>
<sequence length="310" mass="32743">MAARVSRVGELGGLVIVDKDSGLTSHDVVARSRKLLQTKKVGHAGTLDPMATGVLVLGVERATKLLGQLLLTTKAYTATIRLGQATNTDDAEGEVTETTPALHVTDDEIAAGVAALTGDIEQVPATVSAIKVDGERAYARVRAGEEVQLAARPVTVSRFDILARRDVADGEFVDLDVTVECTSGTYIRALARDLGAALGVGGHLTALRRTRVGPFTLEHARTLEELATAADAEQPLLSLDIDAAVRTAFPLRDIDESQATDLRTGRWLEPVGIKGVYAAIDPRGRAIALLEESGKRAGSVMVVRPRGIGD</sequence>
<dbReference type="PANTHER" id="PTHR13767">
    <property type="entry name" value="TRNA-PSEUDOURIDINE SYNTHASE"/>
    <property type="match status" value="1"/>
</dbReference>
<organism evidence="9 10">
    <name type="scientific">Nocardia salmonicida</name>
    <dbReference type="NCBI Taxonomy" id="53431"/>
    <lineage>
        <taxon>Bacteria</taxon>
        <taxon>Bacillati</taxon>
        <taxon>Actinomycetota</taxon>
        <taxon>Actinomycetes</taxon>
        <taxon>Mycobacteriales</taxon>
        <taxon>Nocardiaceae</taxon>
        <taxon>Nocardia</taxon>
    </lineage>
</organism>
<dbReference type="EC" id="5.4.99.25" evidence="5"/>
<gene>
    <name evidence="5 9" type="primary">truB</name>
    <name evidence="9" type="ORF">OG308_29315</name>
</gene>
<feature type="active site" description="Nucleophile" evidence="5">
    <location>
        <position position="48"/>
    </location>
</feature>
<keyword evidence="10" id="KW-1185">Reference proteome</keyword>
<feature type="domain" description="Pseudouridine synthase II N-terminal" evidence="6">
    <location>
        <begin position="33"/>
        <end position="187"/>
    </location>
</feature>
<dbReference type="InterPro" id="IPR015225">
    <property type="entry name" value="tRNA_psdUridine_synth_fam2_C"/>
</dbReference>
<dbReference type="CDD" id="cd02573">
    <property type="entry name" value="PseudoU_synth_EcTruB"/>
    <property type="match status" value="1"/>
</dbReference>
<evidence type="ECO:0000256" key="2">
    <source>
        <dbReference type="ARBA" id="ARBA00005642"/>
    </source>
</evidence>
<comment type="similarity">
    <text evidence="2 5">Belongs to the pseudouridine synthase TruB family. Type 1 subfamily.</text>
</comment>
<evidence type="ECO:0000259" key="7">
    <source>
        <dbReference type="Pfam" id="PF09142"/>
    </source>
</evidence>
<dbReference type="HAMAP" id="MF_01080">
    <property type="entry name" value="TruB_bact"/>
    <property type="match status" value="1"/>
</dbReference>
<feature type="domain" description="tRNA pseudouridylate synthase B C-terminal" evidence="8">
    <location>
        <begin position="188"/>
        <end position="231"/>
    </location>
</feature>
<dbReference type="Proteomes" id="UP001621418">
    <property type="component" value="Chromosome"/>
</dbReference>
<evidence type="ECO:0000259" key="8">
    <source>
        <dbReference type="Pfam" id="PF16198"/>
    </source>
</evidence>
<evidence type="ECO:0000256" key="1">
    <source>
        <dbReference type="ARBA" id="ARBA00000385"/>
    </source>
</evidence>
<evidence type="ECO:0000256" key="3">
    <source>
        <dbReference type="ARBA" id="ARBA00022694"/>
    </source>
</evidence>
<dbReference type="Pfam" id="PF16198">
    <property type="entry name" value="TruB_C_2"/>
    <property type="match status" value="1"/>
</dbReference>
<dbReference type="EMBL" id="CP109527">
    <property type="protein sequence ID" value="WTY35340.1"/>
    <property type="molecule type" value="Genomic_DNA"/>
</dbReference>